<dbReference type="Proteomes" id="UP001274896">
    <property type="component" value="Unassembled WGS sequence"/>
</dbReference>
<dbReference type="Gene3D" id="2.30.29.30">
    <property type="entry name" value="Pleckstrin-homology domain (PH domain)/Phosphotyrosine-binding domain (PTB)"/>
    <property type="match status" value="1"/>
</dbReference>
<dbReference type="PROSITE" id="PS51335">
    <property type="entry name" value="ELMO"/>
    <property type="match status" value="1"/>
</dbReference>
<comment type="similarity">
    <text evidence="1">Belongs to the beta type-B retroviral polymerase family. HERV class-II K(HML-2) pol subfamily.</text>
</comment>
<dbReference type="Pfam" id="PF16457">
    <property type="entry name" value="PH_12"/>
    <property type="match status" value="1"/>
</dbReference>
<dbReference type="InterPro" id="IPR043128">
    <property type="entry name" value="Rev_trsase/Diguanyl_cyclase"/>
</dbReference>
<evidence type="ECO:0000256" key="7">
    <source>
        <dbReference type="ARBA" id="ARBA00023036"/>
    </source>
</evidence>
<dbReference type="SUPFAM" id="SSF90123">
    <property type="entry name" value="ABC transporter transmembrane region"/>
    <property type="match status" value="1"/>
</dbReference>
<dbReference type="InterPro" id="IPR011993">
    <property type="entry name" value="PH-like_dom_sf"/>
</dbReference>
<evidence type="ECO:0000313" key="14">
    <source>
        <dbReference type="Proteomes" id="UP001274896"/>
    </source>
</evidence>
<dbReference type="GO" id="GO:0006915">
    <property type="term" value="P:apoptotic process"/>
    <property type="evidence" value="ECO:0007669"/>
    <property type="project" value="UniProtKB-KW"/>
</dbReference>
<keyword evidence="14" id="KW-1185">Reference proteome</keyword>
<dbReference type="PANTHER" id="PTHR12771">
    <property type="entry name" value="ENGULFMENT AND CELL MOTILITY"/>
    <property type="match status" value="1"/>
</dbReference>
<feature type="domain" description="ELMO" evidence="12">
    <location>
        <begin position="774"/>
        <end position="943"/>
    </location>
</feature>
<dbReference type="GO" id="GO:0016020">
    <property type="term" value="C:membrane"/>
    <property type="evidence" value="ECO:0007669"/>
    <property type="project" value="InterPro"/>
</dbReference>
<keyword evidence="5" id="KW-0581">Phagocytosis</keyword>
<dbReference type="Pfam" id="PF04727">
    <property type="entry name" value="ELMO_CED12"/>
    <property type="match status" value="1"/>
</dbReference>
<keyword evidence="7" id="KW-0729">SH3-binding</keyword>
<dbReference type="EMBL" id="JAUCMX010000023">
    <property type="protein sequence ID" value="KAK3512841.1"/>
    <property type="molecule type" value="Genomic_DNA"/>
</dbReference>
<dbReference type="SUPFAM" id="SSF56219">
    <property type="entry name" value="DNase I-like"/>
    <property type="match status" value="1"/>
</dbReference>
<dbReference type="FunFam" id="2.30.29.30:FF:000053">
    <property type="entry name" value="Engulfment and cell motility protein 1"/>
    <property type="match status" value="1"/>
</dbReference>
<evidence type="ECO:0000256" key="6">
    <source>
        <dbReference type="ARBA" id="ARBA00022989"/>
    </source>
</evidence>
<evidence type="ECO:0000256" key="4">
    <source>
        <dbReference type="ARBA" id="ARBA00022703"/>
    </source>
</evidence>
<dbReference type="EC" id="3.1.26.4" evidence="2"/>
<dbReference type="GO" id="GO:0007015">
    <property type="term" value="P:actin filament organization"/>
    <property type="evidence" value="ECO:0007669"/>
    <property type="project" value="TreeGrafter"/>
</dbReference>
<dbReference type="InterPro" id="IPR036640">
    <property type="entry name" value="ABC1_TM_sf"/>
</dbReference>
<feature type="domain" description="Reverse transcriptase" evidence="11">
    <location>
        <begin position="1294"/>
        <end position="1591"/>
    </location>
</feature>
<dbReference type="InterPro" id="IPR043502">
    <property type="entry name" value="DNA/RNA_pol_sf"/>
</dbReference>
<dbReference type="PANTHER" id="PTHR12771:SF8">
    <property type="entry name" value="ENGULFMENT AND CELL MOTILITY PROTEIN 2"/>
    <property type="match status" value="1"/>
</dbReference>
<proteinExistence type="inferred from homology"/>
<evidence type="ECO:0000313" key="13">
    <source>
        <dbReference type="EMBL" id="KAK3512841.1"/>
    </source>
</evidence>
<dbReference type="InterPro" id="IPR036691">
    <property type="entry name" value="Endo/exonu/phosph_ase_sf"/>
</dbReference>
<comment type="caution">
    <text evidence="13">The sequence shown here is derived from an EMBL/GenBank/DDBJ whole genome shotgun (WGS) entry which is preliminary data.</text>
</comment>
<keyword evidence="4" id="KW-0053">Apoptosis</keyword>
<reference evidence="13" key="1">
    <citation type="submission" date="2023-06" db="EMBL/GenBank/DDBJ databases">
        <title>Male Hemibagrus guttatus genome.</title>
        <authorList>
            <person name="Bian C."/>
        </authorList>
    </citation>
    <scope>NUCLEOTIDE SEQUENCE</scope>
    <source>
        <strain evidence="13">Male_cb2023</strain>
        <tissue evidence="13">Muscle</tissue>
    </source>
</reference>
<protein>
    <recommendedName>
        <fullName evidence="2">ribonuclease H</fullName>
        <ecNumber evidence="2">3.1.26.4</ecNumber>
    </recommendedName>
</protein>
<evidence type="ECO:0000256" key="2">
    <source>
        <dbReference type="ARBA" id="ARBA00012180"/>
    </source>
</evidence>
<dbReference type="SUPFAM" id="SSF50729">
    <property type="entry name" value="PH domain-like"/>
    <property type="match status" value="1"/>
</dbReference>
<dbReference type="GO" id="GO:0005524">
    <property type="term" value="F:ATP binding"/>
    <property type="evidence" value="ECO:0007669"/>
    <property type="project" value="InterPro"/>
</dbReference>
<keyword evidence="8" id="KW-0472">Membrane</keyword>
<dbReference type="Gene3D" id="3.60.10.10">
    <property type="entry name" value="Endonuclease/exonuclease/phosphatase"/>
    <property type="match status" value="1"/>
</dbReference>
<dbReference type="SUPFAM" id="SSF56672">
    <property type="entry name" value="DNA/RNA polymerases"/>
    <property type="match status" value="1"/>
</dbReference>
<dbReference type="InterPro" id="IPR016024">
    <property type="entry name" value="ARM-type_fold"/>
</dbReference>
<dbReference type="Pfam" id="PF00078">
    <property type="entry name" value="RVT_1"/>
    <property type="match status" value="1"/>
</dbReference>
<dbReference type="InterPro" id="IPR006816">
    <property type="entry name" value="ELMO_dom"/>
</dbReference>
<accession>A0AAE0Q340</accession>
<dbReference type="InterPro" id="IPR050868">
    <property type="entry name" value="ELMO_domain-containing"/>
</dbReference>
<evidence type="ECO:0000256" key="8">
    <source>
        <dbReference type="ARBA" id="ARBA00023136"/>
    </source>
</evidence>
<dbReference type="PROSITE" id="PS50878">
    <property type="entry name" value="RT_POL"/>
    <property type="match status" value="1"/>
</dbReference>
<evidence type="ECO:0000256" key="5">
    <source>
        <dbReference type="ARBA" id="ARBA00022907"/>
    </source>
</evidence>
<dbReference type="GO" id="GO:0017124">
    <property type="term" value="F:SH3 domain binding"/>
    <property type="evidence" value="ECO:0007669"/>
    <property type="project" value="UniProtKB-KW"/>
</dbReference>
<dbReference type="CDD" id="cd09076">
    <property type="entry name" value="L1-EN"/>
    <property type="match status" value="1"/>
</dbReference>
<dbReference type="InterPro" id="IPR024574">
    <property type="entry name" value="ELMO_ARM"/>
</dbReference>
<dbReference type="InterPro" id="IPR001849">
    <property type="entry name" value="PH_domain"/>
</dbReference>
<evidence type="ECO:0000256" key="10">
    <source>
        <dbReference type="SAM" id="MobiDB-lite"/>
    </source>
</evidence>
<evidence type="ECO:0000256" key="9">
    <source>
        <dbReference type="ARBA" id="ARBA00024863"/>
    </source>
</evidence>
<evidence type="ECO:0000259" key="11">
    <source>
        <dbReference type="PROSITE" id="PS50878"/>
    </source>
</evidence>
<dbReference type="Gene3D" id="3.30.70.270">
    <property type="match status" value="1"/>
</dbReference>
<name>A0AAE0Q340_9TELE</name>
<keyword evidence="3" id="KW-0812">Transmembrane</keyword>
<evidence type="ECO:0000256" key="1">
    <source>
        <dbReference type="ARBA" id="ARBA00010879"/>
    </source>
</evidence>
<dbReference type="Pfam" id="PF11841">
    <property type="entry name" value="ELMO_ARM"/>
    <property type="match status" value="1"/>
</dbReference>
<feature type="region of interest" description="Disordered" evidence="10">
    <location>
        <begin position="345"/>
        <end position="520"/>
    </location>
</feature>
<feature type="non-terminal residue" evidence="13">
    <location>
        <position position="1867"/>
    </location>
</feature>
<dbReference type="InterPro" id="IPR000477">
    <property type="entry name" value="RT_dom"/>
</dbReference>
<evidence type="ECO:0000256" key="3">
    <source>
        <dbReference type="ARBA" id="ARBA00022692"/>
    </source>
</evidence>
<dbReference type="GO" id="GO:0006909">
    <property type="term" value="P:phagocytosis"/>
    <property type="evidence" value="ECO:0007669"/>
    <property type="project" value="UniProtKB-KW"/>
</dbReference>
<dbReference type="InterPro" id="IPR011989">
    <property type="entry name" value="ARM-like"/>
</dbReference>
<comment type="function">
    <text evidence="9">Involved in cytoskeletal rearrangements required for phagocytosis of apoptotic cells and cell motility. Acts in association with DOCK1 and CRK. Was initially proposed to be required in complex with DOCK1 to activate Rac Rho small GTPases. May enhance the guanine nucleotide exchange factor (GEF) activity of DOCK1.</text>
</comment>
<evidence type="ECO:0000259" key="12">
    <source>
        <dbReference type="PROSITE" id="PS51335"/>
    </source>
</evidence>
<dbReference type="SUPFAM" id="SSF48371">
    <property type="entry name" value="ARM repeat"/>
    <property type="match status" value="1"/>
</dbReference>
<dbReference type="Gene3D" id="6.10.250.810">
    <property type="match status" value="1"/>
</dbReference>
<dbReference type="GO" id="GO:0004523">
    <property type="term" value="F:RNA-DNA hybrid ribonuclease activity"/>
    <property type="evidence" value="ECO:0007669"/>
    <property type="project" value="UniProtKB-EC"/>
</dbReference>
<keyword evidence="6" id="KW-1133">Transmembrane helix</keyword>
<gene>
    <name evidence="13" type="ORF">QTP70_027246</name>
</gene>
<sequence>SPPYDCEVSTEGVKVLMFCSSYREEFRMPPPSDIVKVAIEWPGANAQLIEIDQKKPLSSIIREVCDGWSLSGSEQFALRYADGAQLYITEQSRGDIKNGTILRLAISPPRKKALRNHMMMMMMVLVVEIMMMMMMMMMMMVVVEIMVMMMMMMVVVEIMVMMMMMMVVVEMMMMMMVVVEMIMMMMMVVVEMIMMMMMVVEMMMMMMMVVVEMMMMMMMVVVEMIMMMMMVVEMMMMMMMVVMEIMMMMMEVEMMMMMMVVVEIMMMMMVVEMMMMVVVVEMIMMMMMVVEMMMMMMMVVEEIMMMMMMMVVVEMMMMMMVVVEIMMMMMEVEMMMMMVVVGDDDDDDDGGGDDDDDDDGGDGDYDDDDGGGDDDDDDGGGGDYDDDGDGDDDDGGGGGDDNDDDDGGGDDDDDDDGGGGDYDDDDDGGGGDDDDDDGGGGDYDDDDGGGDDDDDDGGGGDDDDDDDDGGGGGDYDDDDGGGDDDDDDGGGGDDDDDDDGGGGGDYDDDDGGGDDDDDDDGAKCDEVCRCWLQTRAARQLLDRIQSLSIDARLEALKELAKLSADPTFATEFINIEGINTLARLVESGTHFGEMLAFTLTAFLELMDHGIVSWDMISLSFIKQAYLCSNRSSWMCCVQIAGHVTQPLVDVSILQRSLAVLESMVLNSCTLYHRIAQEIPITQLITHLQVSNQEIQTYAIALINALFLKAPEDRRQEMASTLVQKHLRSIILNHVIRGNRPIKAEMAHQLYVLQVLTFNLLEERMMTKMDPNDQAQRDALFELRRLAFDGENDPTGTEKRKALYTKDYKLLGFTNGVNPALDFTQTPPGLLALDNMLYLAKVHPDTYTRIVLENSSREDKHECPFGRCVIELTRMLCEILQVGELPNEGCNDYHPMFFTHDRAWEEFFCVCIQLLNKTWKEMRATAEDFNKVMQVVREQIVRVLAMKPLTLDQLKVKLYSLSYSEILRLRHTERVNQDDFHSAPIIELRERIQPEILELIKQQRLNRLCEGSCFRKLAHRRRQARINREGCVRKGIRRKTLPNLTMRIVSTLNFIPDRSRPGLTMTAIGTIDLQGGGGNWATVGGRSRGGRRVHRQREKRKGKSVGLRIGTLNVGTMTGKGRELADMMERRKVDILCVQETRWKGSKARSIGAGFKLIYYGVDSKRNGVGVVLKEEFVRNVLEVKRVSDRVMSLKLEIEGVMLNVVSGYAPQVGCELEEKERFWSELDEVMESIPTGERVVIGADFNGHVGEGNTGDEEVMGKFGVKERNLEGQMVVDFAKRMDMGVVNTYFQKREEHRVTYKSGGRRTQVDYILCRRGNLKEISDCKVVVGESVARQHRMVVCRMTLMVCKKKRSEIEIEKKTKWWKLKKEECCEEFRQKLRQALGGQVVLPDDWETTAEVIRETGRKVLGVSSGRRKEDTLEKERRTCTDLEKAYDRVPREELWYCMRKSGVAEKYVRVVQDMYERSRTVVRCAVGQTEEFKVEVGLHQGSALSPFLFAIVMDQLSEEVRQESPWTMMFADDIVICSESREQVEENLERWRFALERRGMKVSRSKTEYMCVNEREGSGTVRLQGEEVKKVQEFKYLGSTVQSNGECGKEVKKRVQAGWNGWRKVWGVLCDQKISARIKGKVYRTVVRAAMLYGLETVSLRKRQESELEVAELKMLRFSLGVTRLDRIRNEYIRETAHVGRLGDKVREARLRWFGHVQRREKKFWFCRLSLNHKVLHYGDLDESPQGEVPFEMLTDKIPVCDIKSVVTGKDCPHMKEKSALKQNKDVLELAFSILYDPDEALNFVAPSKYEYCIWMDGLSVLMGKEMCSDLTRSDLDTLISMEMKLRLLDLENISIPEAPPPIPKEPSSYNFTYNYG</sequence>
<organism evidence="13 14">
    <name type="scientific">Hemibagrus guttatus</name>
    <dbReference type="NCBI Taxonomy" id="175788"/>
    <lineage>
        <taxon>Eukaryota</taxon>
        <taxon>Metazoa</taxon>
        <taxon>Chordata</taxon>
        <taxon>Craniata</taxon>
        <taxon>Vertebrata</taxon>
        <taxon>Euteleostomi</taxon>
        <taxon>Actinopterygii</taxon>
        <taxon>Neopterygii</taxon>
        <taxon>Teleostei</taxon>
        <taxon>Ostariophysi</taxon>
        <taxon>Siluriformes</taxon>
        <taxon>Bagridae</taxon>
        <taxon>Hemibagrus</taxon>
    </lineage>
</organism>
<dbReference type="Gene3D" id="1.25.10.10">
    <property type="entry name" value="Leucine-rich Repeat Variant"/>
    <property type="match status" value="1"/>
</dbReference>
<dbReference type="GO" id="GO:0048870">
    <property type="term" value="P:cell motility"/>
    <property type="evidence" value="ECO:0007669"/>
    <property type="project" value="TreeGrafter"/>
</dbReference>